<comment type="caution">
    <text evidence="2">The sequence shown here is derived from an EMBL/GenBank/DDBJ whole genome shotgun (WGS) entry which is preliminary data.</text>
</comment>
<dbReference type="Proteomes" id="UP001162162">
    <property type="component" value="Unassembled WGS sequence"/>
</dbReference>
<evidence type="ECO:0000313" key="3">
    <source>
        <dbReference type="Proteomes" id="UP001162162"/>
    </source>
</evidence>
<feature type="region of interest" description="Disordered" evidence="1">
    <location>
        <begin position="145"/>
        <end position="201"/>
    </location>
</feature>
<gene>
    <name evidence="2" type="ORF">NQ318_000342</name>
</gene>
<evidence type="ECO:0000256" key="1">
    <source>
        <dbReference type="SAM" id="MobiDB-lite"/>
    </source>
</evidence>
<evidence type="ECO:0008006" key="4">
    <source>
        <dbReference type="Google" id="ProtNLM"/>
    </source>
</evidence>
<reference evidence="2" key="1">
    <citation type="journal article" date="2023" name="Insect Mol. Biol.">
        <title>Genome sequencing provides insights into the evolution of gene families encoding plant cell wall-degrading enzymes in longhorned beetles.</title>
        <authorList>
            <person name="Shin N.R."/>
            <person name="Okamura Y."/>
            <person name="Kirsch R."/>
            <person name="Pauchet Y."/>
        </authorList>
    </citation>
    <scope>NUCLEOTIDE SEQUENCE</scope>
    <source>
        <strain evidence="2">AMC_N1</strain>
    </source>
</reference>
<protein>
    <recommendedName>
        <fullName evidence="4">PHD finger protein 10</fullName>
    </recommendedName>
</protein>
<keyword evidence="3" id="KW-1185">Reference proteome</keyword>
<evidence type="ECO:0000313" key="2">
    <source>
        <dbReference type="EMBL" id="KAJ8942362.1"/>
    </source>
</evidence>
<organism evidence="2 3">
    <name type="scientific">Aromia moschata</name>
    <dbReference type="NCBI Taxonomy" id="1265417"/>
    <lineage>
        <taxon>Eukaryota</taxon>
        <taxon>Metazoa</taxon>
        <taxon>Ecdysozoa</taxon>
        <taxon>Arthropoda</taxon>
        <taxon>Hexapoda</taxon>
        <taxon>Insecta</taxon>
        <taxon>Pterygota</taxon>
        <taxon>Neoptera</taxon>
        <taxon>Endopterygota</taxon>
        <taxon>Coleoptera</taxon>
        <taxon>Polyphaga</taxon>
        <taxon>Cucujiformia</taxon>
        <taxon>Chrysomeloidea</taxon>
        <taxon>Cerambycidae</taxon>
        <taxon>Cerambycinae</taxon>
        <taxon>Callichromatini</taxon>
        <taxon>Aromia</taxon>
    </lineage>
</organism>
<accession>A0AAV8XTC2</accession>
<proteinExistence type="predicted"/>
<feature type="compositionally biased region" description="Acidic residues" evidence="1">
    <location>
        <begin position="153"/>
        <end position="167"/>
    </location>
</feature>
<name>A0AAV8XTC2_9CUCU</name>
<dbReference type="AlphaFoldDB" id="A0AAV8XTC2"/>
<feature type="compositionally biased region" description="Low complexity" evidence="1">
    <location>
        <begin position="168"/>
        <end position="183"/>
    </location>
</feature>
<sequence length="201" mass="22140">MCDLGLTAVNSADILDIMYSDFQEKYEEYCKHQRDRQAKDLINKQKALSLAASQEKNKADITEQAVQSAAQWNASFNKARREQRKACMDLQTLTVHYPKGKMKQISKGKVGNYPVSLVPGQFTDYYQEFTPTEINNLPINTMCYDPINAIPPEETDESGSEGSDSDSDSSSSSSGSGSDSSSGVEDCKLCKHGPKKVATSK</sequence>
<dbReference type="EMBL" id="JAPWTK010000331">
    <property type="protein sequence ID" value="KAJ8942362.1"/>
    <property type="molecule type" value="Genomic_DNA"/>
</dbReference>